<dbReference type="STRING" id="71717.A0A4Y7SCM2"/>
<gene>
    <name evidence="2" type="ORF">FA13DRAFT_1697801</name>
</gene>
<evidence type="ECO:0000256" key="1">
    <source>
        <dbReference type="SAM" id="MobiDB-lite"/>
    </source>
</evidence>
<feature type="compositionally biased region" description="Basic residues" evidence="1">
    <location>
        <begin position="7"/>
        <end position="23"/>
    </location>
</feature>
<keyword evidence="3" id="KW-1185">Reference proteome</keyword>
<feature type="compositionally biased region" description="Polar residues" evidence="1">
    <location>
        <begin position="70"/>
        <end position="82"/>
    </location>
</feature>
<feature type="region of interest" description="Disordered" evidence="1">
    <location>
        <begin position="1"/>
        <end position="82"/>
    </location>
</feature>
<dbReference type="AlphaFoldDB" id="A0A4Y7SCM2"/>
<dbReference type="EMBL" id="QPFP01000190">
    <property type="protein sequence ID" value="TEB19467.1"/>
    <property type="molecule type" value="Genomic_DNA"/>
</dbReference>
<evidence type="ECO:0000313" key="2">
    <source>
        <dbReference type="EMBL" id="TEB19467.1"/>
    </source>
</evidence>
<protein>
    <submittedName>
        <fullName evidence="2">Uncharacterized protein</fullName>
    </submittedName>
</protein>
<organism evidence="2 3">
    <name type="scientific">Coprinellus micaceus</name>
    <name type="common">Glistening ink-cap mushroom</name>
    <name type="synonym">Coprinus micaceus</name>
    <dbReference type="NCBI Taxonomy" id="71717"/>
    <lineage>
        <taxon>Eukaryota</taxon>
        <taxon>Fungi</taxon>
        <taxon>Dikarya</taxon>
        <taxon>Basidiomycota</taxon>
        <taxon>Agaricomycotina</taxon>
        <taxon>Agaricomycetes</taxon>
        <taxon>Agaricomycetidae</taxon>
        <taxon>Agaricales</taxon>
        <taxon>Agaricineae</taxon>
        <taxon>Psathyrellaceae</taxon>
        <taxon>Coprinellus</taxon>
    </lineage>
</organism>
<feature type="compositionally biased region" description="Low complexity" evidence="1">
    <location>
        <begin position="58"/>
        <end position="69"/>
    </location>
</feature>
<name>A0A4Y7SCM2_COPMI</name>
<accession>A0A4Y7SCM2</accession>
<comment type="caution">
    <text evidence="2">The sequence shown here is derived from an EMBL/GenBank/DDBJ whole genome shotgun (WGS) entry which is preliminary data.</text>
</comment>
<sequence length="459" mass="49715">MPGPSNSKRKKKGNPKSKNKSKRPATESDGTAPGVGGGGAKPAAILTKGPSVQQAQASTPTTKSESSTSLAHTKSQSHSSLSPLDAVIQSHPQDQLLSELLPSPYPPIDSTFSNLGITSSASSSDLSYPPSPLLTPEPPSFINLLDPSCSSTYVESFYESYIRKNPSTERIVPEERLVEIEQVLQKPSFIHDPGNGPRVRDIGEFLKSEFFAQPPSHDDSLCAEFAQPEVLQMLQTVLPSESAMILWYNKSRSSSRVCPSCQRLYRLGDILPEIILGHAGEKRDPERPPHPQLSQEQKISGLCSPVCFVLASFLFQEAIKGAWGKMAEDIDDETWDLLNSPTCDLKSLLHASMHESLPTSDTKPRSKHDTSAALGMMVRMTRLHDLGLAQLLFGRDDDDEDEEEDSGGEEALDGELDWEGEGKEAIEAAEVRIPVREAPRGPRPPGSASAASVGLGVRS</sequence>
<feature type="compositionally biased region" description="Acidic residues" evidence="1">
    <location>
        <begin position="397"/>
        <end position="419"/>
    </location>
</feature>
<feature type="region of interest" description="Disordered" evidence="1">
    <location>
        <begin position="397"/>
        <end position="459"/>
    </location>
</feature>
<feature type="compositionally biased region" description="Basic and acidic residues" evidence="1">
    <location>
        <begin position="420"/>
        <end position="440"/>
    </location>
</feature>
<reference evidence="2 3" key="1">
    <citation type="journal article" date="2019" name="Nat. Ecol. Evol.">
        <title>Megaphylogeny resolves global patterns of mushroom evolution.</title>
        <authorList>
            <person name="Varga T."/>
            <person name="Krizsan K."/>
            <person name="Foldi C."/>
            <person name="Dima B."/>
            <person name="Sanchez-Garcia M."/>
            <person name="Sanchez-Ramirez S."/>
            <person name="Szollosi G.J."/>
            <person name="Szarkandi J.G."/>
            <person name="Papp V."/>
            <person name="Albert L."/>
            <person name="Andreopoulos W."/>
            <person name="Angelini C."/>
            <person name="Antonin V."/>
            <person name="Barry K.W."/>
            <person name="Bougher N.L."/>
            <person name="Buchanan P."/>
            <person name="Buyck B."/>
            <person name="Bense V."/>
            <person name="Catcheside P."/>
            <person name="Chovatia M."/>
            <person name="Cooper J."/>
            <person name="Damon W."/>
            <person name="Desjardin D."/>
            <person name="Finy P."/>
            <person name="Geml J."/>
            <person name="Haridas S."/>
            <person name="Hughes K."/>
            <person name="Justo A."/>
            <person name="Karasinski D."/>
            <person name="Kautmanova I."/>
            <person name="Kiss B."/>
            <person name="Kocsube S."/>
            <person name="Kotiranta H."/>
            <person name="LaButti K.M."/>
            <person name="Lechner B.E."/>
            <person name="Liimatainen K."/>
            <person name="Lipzen A."/>
            <person name="Lukacs Z."/>
            <person name="Mihaltcheva S."/>
            <person name="Morgado L.N."/>
            <person name="Niskanen T."/>
            <person name="Noordeloos M.E."/>
            <person name="Ohm R.A."/>
            <person name="Ortiz-Santana B."/>
            <person name="Ovrebo C."/>
            <person name="Racz N."/>
            <person name="Riley R."/>
            <person name="Savchenko A."/>
            <person name="Shiryaev A."/>
            <person name="Soop K."/>
            <person name="Spirin V."/>
            <person name="Szebenyi C."/>
            <person name="Tomsovsky M."/>
            <person name="Tulloss R.E."/>
            <person name="Uehling J."/>
            <person name="Grigoriev I.V."/>
            <person name="Vagvolgyi C."/>
            <person name="Papp T."/>
            <person name="Martin F.M."/>
            <person name="Miettinen O."/>
            <person name="Hibbett D.S."/>
            <person name="Nagy L.G."/>
        </authorList>
    </citation>
    <scope>NUCLEOTIDE SEQUENCE [LARGE SCALE GENOMIC DNA]</scope>
    <source>
        <strain evidence="2 3">FP101781</strain>
    </source>
</reference>
<dbReference type="Proteomes" id="UP000298030">
    <property type="component" value="Unassembled WGS sequence"/>
</dbReference>
<dbReference type="OrthoDB" id="3153997at2759"/>
<proteinExistence type="predicted"/>
<evidence type="ECO:0000313" key="3">
    <source>
        <dbReference type="Proteomes" id="UP000298030"/>
    </source>
</evidence>